<dbReference type="RefSeq" id="XP_029022282.1">
    <property type="nucleotide sequence ID" value="XM_029166449.3"/>
</dbReference>
<dbReference type="AlphaFoldDB" id="A0A6P7NQW2"/>
<dbReference type="GeneID" id="114865370"/>
<sequence length="426" mass="46659">MDRGTDEPLASSPHDSADSDDEPLIKIKTALAAKPPEGKEKKSPRSKGTNKKKDVDIDECSDNEPLIKLVRKSCKATKTPPKKSVNEKKQVVDSDASSDDKLLVKTKTSALTKKAEKKETISKSNGTHNLTTDSSDNEPLIKIARSAAAKKSSSVTPRDCIDKKKRELSADSDDSDDEPLSELAKKLKAQKQKKGPVVSSEKEILKPKRNRSRKIVKYAESSSNTSDDEPLATIKKKSTKTVQEKKTRADNKTKTKCTYRSSEVGSLEKGSDDDVPLVNLMKKMKPLKKNTKTTTVSQRSASRKRQVGVSDESSDDEPLINLIKKNQMDDQTTRKTKASAPKKRETPPKKPIKIPVSGLSSNNSVGEGLIKSAKHPQVTKIIRILLERCDEDAGPTGDFNQTKTEAPAAELTNVETGSEHCASEDE</sequence>
<name>A0A6P7NQW2_BETSP</name>
<feature type="compositionally biased region" description="Basic and acidic residues" evidence="1">
    <location>
        <begin position="84"/>
        <end position="103"/>
    </location>
</feature>
<feature type="region of interest" description="Disordered" evidence="1">
    <location>
        <begin position="1"/>
        <end position="362"/>
    </location>
</feature>
<protein>
    <submittedName>
        <fullName evidence="3">Uncharacterized protein LOC114865370 isoform X1</fullName>
    </submittedName>
</protein>
<proteinExistence type="predicted"/>
<feature type="compositionally biased region" description="Basic and acidic residues" evidence="1">
    <location>
        <begin position="242"/>
        <end position="253"/>
    </location>
</feature>
<feature type="compositionally biased region" description="Basic and acidic residues" evidence="1">
    <location>
        <begin position="159"/>
        <end position="169"/>
    </location>
</feature>
<reference evidence="3" key="1">
    <citation type="submission" date="2025-08" db="UniProtKB">
        <authorList>
            <consortium name="RefSeq"/>
        </authorList>
    </citation>
    <scope>IDENTIFICATION</scope>
</reference>
<feature type="compositionally biased region" description="Low complexity" evidence="1">
    <location>
        <begin position="141"/>
        <end position="154"/>
    </location>
</feature>
<dbReference type="KEGG" id="bspl:114865370"/>
<evidence type="ECO:0000256" key="1">
    <source>
        <dbReference type="SAM" id="MobiDB-lite"/>
    </source>
</evidence>
<evidence type="ECO:0000313" key="2">
    <source>
        <dbReference type="Proteomes" id="UP000515150"/>
    </source>
</evidence>
<feature type="compositionally biased region" description="Acidic residues" evidence="1">
    <location>
        <begin position="170"/>
        <end position="180"/>
    </location>
</feature>
<evidence type="ECO:0000313" key="3">
    <source>
        <dbReference type="RefSeq" id="XP_029022282.1"/>
    </source>
</evidence>
<dbReference type="OrthoDB" id="8945426at2759"/>
<gene>
    <name evidence="3" type="primary">LOC114865370</name>
</gene>
<dbReference type="Proteomes" id="UP000515150">
    <property type="component" value="Chromosome 11"/>
</dbReference>
<feature type="compositionally biased region" description="Basic residues" evidence="1">
    <location>
        <begin position="207"/>
        <end position="216"/>
    </location>
</feature>
<accession>A0A6P7NQW2</accession>
<feature type="compositionally biased region" description="Basic residues" evidence="1">
    <location>
        <begin position="282"/>
        <end position="291"/>
    </location>
</feature>
<feature type="compositionally biased region" description="Polar residues" evidence="1">
    <location>
        <begin position="122"/>
        <end position="134"/>
    </location>
</feature>
<organism evidence="2 3">
    <name type="scientific">Betta splendens</name>
    <name type="common">Siamese fighting fish</name>
    <dbReference type="NCBI Taxonomy" id="158456"/>
    <lineage>
        <taxon>Eukaryota</taxon>
        <taxon>Metazoa</taxon>
        <taxon>Chordata</taxon>
        <taxon>Craniata</taxon>
        <taxon>Vertebrata</taxon>
        <taxon>Euteleostomi</taxon>
        <taxon>Actinopterygii</taxon>
        <taxon>Neopterygii</taxon>
        <taxon>Teleostei</taxon>
        <taxon>Neoteleostei</taxon>
        <taxon>Acanthomorphata</taxon>
        <taxon>Anabantaria</taxon>
        <taxon>Anabantiformes</taxon>
        <taxon>Anabantoidei</taxon>
        <taxon>Osphronemidae</taxon>
        <taxon>Betta</taxon>
    </lineage>
</organism>
<keyword evidence="2" id="KW-1185">Reference proteome</keyword>
<dbReference type="InParanoid" id="A0A6P7NQW2"/>